<dbReference type="OrthoDB" id="5865767at2759"/>
<keyword evidence="3" id="KW-1185">Reference proteome</keyword>
<accession>A0A4Q4RN81</accession>
<dbReference type="EMBL" id="PEJP01000031">
    <property type="protein sequence ID" value="RYO58455.1"/>
    <property type="molecule type" value="Genomic_DNA"/>
</dbReference>
<name>A0A4Q4RN81_9PLEO</name>
<evidence type="ECO:0000313" key="2">
    <source>
        <dbReference type="EMBL" id="RYO58455.1"/>
    </source>
</evidence>
<sequence length="110" mass="11830">MRNARGIPAGTSGTWVYTETSKPANSSRSQSATASDPDDQANRIITVYGQTIADDSLGDVYMVPLCDILNDIKDAVGARGARLPESNTEVDEILRRVKDTTINASQTQVD</sequence>
<feature type="region of interest" description="Disordered" evidence="1">
    <location>
        <begin position="1"/>
        <end position="39"/>
    </location>
</feature>
<dbReference type="Proteomes" id="UP000293823">
    <property type="component" value="Unassembled WGS sequence"/>
</dbReference>
<organism evidence="2 3">
    <name type="scientific">Alternaria arborescens</name>
    <dbReference type="NCBI Taxonomy" id="156630"/>
    <lineage>
        <taxon>Eukaryota</taxon>
        <taxon>Fungi</taxon>
        <taxon>Dikarya</taxon>
        <taxon>Ascomycota</taxon>
        <taxon>Pezizomycotina</taxon>
        <taxon>Dothideomycetes</taxon>
        <taxon>Pleosporomycetidae</taxon>
        <taxon>Pleosporales</taxon>
        <taxon>Pleosporineae</taxon>
        <taxon>Pleosporaceae</taxon>
        <taxon>Alternaria</taxon>
        <taxon>Alternaria sect. Alternaria</taxon>
    </lineage>
</organism>
<proteinExistence type="predicted"/>
<evidence type="ECO:0000313" key="3">
    <source>
        <dbReference type="Proteomes" id="UP000293823"/>
    </source>
</evidence>
<comment type="caution">
    <text evidence="2">The sequence shown here is derived from an EMBL/GenBank/DDBJ whole genome shotgun (WGS) entry which is preliminary data.</text>
</comment>
<dbReference type="AlphaFoldDB" id="A0A4Q4RN81"/>
<feature type="compositionally biased region" description="Polar residues" evidence="1">
    <location>
        <begin position="11"/>
        <end position="34"/>
    </location>
</feature>
<reference evidence="3" key="1">
    <citation type="journal article" date="2019" name="bioRxiv">
        <title>Genomics, evolutionary history and diagnostics of the Alternaria alternata species group including apple and Asian pear pathotypes.</title>
        <authorList>
            <person name="Armitage A.D."/>
            <person name="Cockerton H.M."/>
            <person name="Sreenivasaprasad S."/>
            <person name="Woodhall J.W."/>
            <person name="Lane C.R."/>
            <person name="Harrison R.J."/>
            <person name="Clarkson J.P."/>
        </authorList>
    </citation>
    <scope>NUCLEOTIDE SEQUENCE [LARGE SCALE GENOMIC DNA]</scope>
    <source>
        <strain evidence="3">RGR 97.0016</strain>
    </source>
</reference>
<evidence type="ECO:0000256" key="1">
    <source>
        <dbReference type="SAM" id="MobiDB-lite"/>
    </source>
</evidence>
<protein>
    <submittedName>
        <fullName evidence="2">Uncharacterized protein</fullName>
    </submittedName>
</protein>
<gene>
    <name evidence="2" type="ORF">AA0113_g7781</name>
</gene>